<gene>
    <name evidence="2" type="ORF">OESDEN_23024</name>
</gene>
<dbReference type="Proteomes" id="UP000053660">
    <property type="component" value="Unassembled WGS sequence"/>
</dbReference>
<name>A0A0B1S0C3_OESDE</name>
<dbReference type="AlphaFoldDB" id="A0A0B1S0C3"/>
<dbReference type="EMBL" id="KN610844">
    <property type="protein sequence ID" value="KHJ77356.1"/>
    <property type="molecule type" value="Genomic_DNA"/>
</dbReference>
<keyword evidence="3" id="KW-1185">Reference proteome</keyword>
<organism evidence="2 3">
    <name type="scientific">Oesophagostomum dentatum</name>
    <name type="common">Nodular worm</name>
    <dbReference type="NCBI Taxonomy" id="61180"/>
    <lineage>
        <taxon>Eukaryota</taxon>
        <taxon>Metazoa</taxon>
        <taxon>Ecdysozoa</taxon>
        <taxon>Nematoda</taxon>
        <taxon>Chromadorea</taxon>
        <taxon>Rhabditida</taxon>
        <taxon>Rhabditina</taxon>
        <taxon>Rhabditomorpha</taxon>
        <taxon>Strongyloidea</taxon>
        <taxon>Strongylidae</taxon>
        <taxon>Oesophagostomum</taxon>
    </lineage>
</organism>
<dbReference type="OrthoDB" id="5850875at2759"/>
<feature type="region of interest" description="Disordered" evidence="1">
    <location>
        <begin position="222"/>
        <end position="252"/>
    </location>
</feature>
<evidence type="ECO:0000313" key="3">
    <source>
        <dbReference type="Proteomes" id="UP000053660"/>
    </source>
</evidence>
<proteinExistence type="predicted"/>
<evidence type="ECO:0000256" key="1">
    <source>
        <dbReference type="SAM" id="MobiDB-lite"/>
    </source>
</evidence>
<evidence type="ECO:0000313" key="2">
    <source>
        <dbReference type="EMBL" id="KHJ77356.1"/>
    </source>
</evidence>
<accession>A0A0B1S0C3</accession>
<feature type="compositionally biased region" description="Polar residues" evidence="1">
    <location>
        <begin position="222"/>
        <end position="245"/>
    </location>
</feature>
<protein>
    <submittedName>
        <fullName evidence="2">Uncharacterized protein</fullName>
    </submittedName>
</protein>
<reference evidence="2 3" key="1">
    <citation type="submission" date="2014-03" db="EMBL/GenBank/DDBJ databases">
        <title>Draft genome of the hookworm Oesophagostomum dentatum.</title>
        <authorList>
            <person name="Mitreva M."/>
        </authorList>
    </citation>
    <scope>NUCLEOTIDE SEQUENCE [LARGE SCALE GENOMIC DNA]</scope>
    <source>
        <strain evidence="2 3">OD-Hann</strain>
    </source>
</reference>
<sequence length="271" mass="30646">MMDTSLSGSFLQGNKRLRFDDSDPSPIRIDSRIRNAINQLRQEPSLPESLKIVISYVIERTDQMDALVNSSLPADSNVPVNTDLPRPLSSTDSKSLVDAKILEVVEEKERLRSVVISNIPESAHPSFSVRNAYDGDCVRKILEHLSIDCTPLSFYRMGRPYPGRFRLMKIVFPSRFYRDLILRNAPRMRYFPGPAVFIRPSLTKAERESYRAQWRKSRSFSQASVVRSSPHPQAMSSEPHTSPLTNVNNSSSPMISSCSNEFVTIPMPALN</sequence>